<evidence type="ECO:0000313" key="6">
    <source>
        <dbReference type="EMBL" id="CAJ0562559.1"/>
    </source>
</evidence>
<evidence type="ECO:0000256" key="1">
    <source>
        <dbReference type="ARBA" id="ARBA00004141"/>
    </source>
</evidence>
<dbReference type="SUPFAM" id="SSF63712">
    <property type="entry name" value="Nicotinic receptor ligand binding domain-like"/>
    <property type="match status" value="1"/>
</dbReference>
<dbReference type="InterPro" id="IPR018000">
    <property type="entry name" value="Neurotransmitter_ion_chnl_CS"/>
</dbReference>
<feature type="chain" id="PRO_5041488132" description="Neurotransmitter-gated ion-channel ligand-binding domain-containing protein" evidence="3">
    <location>
        <begin position="18"/>
        <end position="755"/>
    </location>
</feature>
<feature type="signal peptide" evidence="3">
    <location>
        <begin position="1"/>
        <end position="17"/>
    </location>
</feature>
<dbReference type="InterPro" id="IPR006201">
    <property type="entry name" value="Neur_channel"/>
</dbReference>
<dbReference type="GO" id="GO:0004888">
    <property type="term" value="F:transmembrane signaling receptor activity"/>
    <property type="evidence" value="ECO:0007669"/>
    <property type="project" value="InterPro"/>
</dbReference>
<dbReference type="Gene3D" id="1.20.58.390">
    <property type="entry name" value="Neurotransmitter-gated ion-channel transmembrane domain"/>
    <property type="match status" value="1"/>
</dbReference>
<dbReference type="Pfam" id="PF02931">
    <property type="entry name" value="Neur_chan_LBD"/>
    <property type="match status" value="1"/>
</dbReference>
<dbReference type="Gene3D" id="2.70.170.10">
    <property type="entry name" value="Neurotransmitter-gated ion-channel ligand-binding domain"/>
    <property type="match status" value="1"/>
</dbReference>
<comment type="caution">
    <text evidence="6">The sequence shown here is derived from an EMBL/GenBank/DDBJ whole genome shotgun (WGS) entry which is preliminary data.</text>
</comment>
<feature type="region of interest" description="Disordered" evidence="4">
    <location>
        <begin position="181"/>
        <end position="224"/>
    </location>
</feature>
<dbReference type="GO" id="GO:0016020">
    <property type="term" value="C:membrane"/>
    <property type="evidence" value="ECO:0007669"/>
    <property type="project" value="UniProtKB-SubCell"/>
</dbReference>
<gene>
    <name evidence="6" type="ORF">MSPICULIGERA_LOCUS2163</name>
</gene>
<keyword evidence="3" id="KW-0732">Signal</keyword>
<dbReference type="PRINTS" id="PR00252">
    <property type="entry name" value="NRIONCHANNEL"/>
</dbReference>
<comment type="subcellular location">
    <subcellularLocation>
        <location evidence="1">Membrane</location>
        <topology evidence="1">Multi-pass membrane protein</topology>
    </subcellularLocation>
</comment>
<evidence type="ECO:0000256" key="4">
    <source>
        <dbReference type="SAM" id="MobiDB-lite"/>
    </source>
</evidence>
<evidence type="ECO:0000256" key="2">
    <source>
        <dbReference type="ARBA" id="ARBA00023136"/>
    </source>
</evidence>
<keyword evidence="3" id="KW-0407">Ion channel</keyword>
<keyword evidence="3" id="KW-0406">Ion transport</keyword>
<protein>
    <recommendedName>
        <fullName evidence="5">Neurotransmitter-gated ion-channel ligand-binding domain-containing protein</fullName>
    </recommendedName>
</protein>
<dbReference type="PROSITE" id="PS00236">
    <property type="entry name" value="NEUROTR_ION_CHANNEL"/>
    <property type="match status" value="1"/>
</dbReference>
<dbReference type="InterPro" id="IPR036734">
    <property type="entry name" value="Neur_chan_lig-bd_sf"/>
</dbReference>
<dbReference type="EMBL" id="CATQJA010000650">
    <property type="protein sequence ID" value="CAJ0562559.1"/>
    <property type="molecule type" value="Genomic_DNA"/>
</dbReference>
<dbReference type="PANTHER" id="PTHR18945">
    <property type="entry name" value="NEUROTRANSMITTER GATED ION CHANNEL"/>
    <property type="match status" value="1"/>
</dbReference>
<dbReference type="InterPro" id="IPR006202">
    <property type="entry name" value="Neur_chan_lig-bd"/>
</dbReference>
<dbReference type="CDD" id="cd18987">
    <property type="entry name" value="LGIC_ECD_anion"/>
    <property type="match status" value="1"/>
</dbReference>
<evidence type="ECO:0000313" key="7">
    <source>
        <dbReference type="Proteomes" id="UP001177023"/>
    </source>
</evidence>
<dbReference type="Proteomes" id="UP001177023">
    <property type="component" value="Unassembled WGS sequence"/>
</dbReference>
<comment type="similarity">
    <text evidence="3">Belongs to the ligand-gated ion channel (TC 1.A.9) family.</text>
</comment>
<proteinExistence type="inferred from homology"/>
<name>A0AA36FQH6_9BILA</name>
<keyword evidence="7" id="KW-1185">Reference proteome</keyword>
<sequence length="755" mass="85923">MRLQFLFLLAAFSLVVAASERAKSKEKKKPRFDWSAFYGVEVPEVIPDHAQVYSEEKAFILPGQKPIEAPPEATTLGITKFELEETTKAHSWVSYENYDESDTENGATARGLEVQTTTATNSEATIQAAPAGLDLLEPAGQTTEKEEGEAELEESVEYEEEITTTVRAKQKVKIEKISAHLQRVPGPGKSKKKKKLRKGKGTKKAKMGSPSENGKPKASDEYAVSDSKLMVDEERIRVFFEKMKGDTIDKMEIEEGIDEKKEGRLLKTDSKNPAIETSMQKPVESGEESLISSHESLAAESAEEGEYTIDSDEFVEGDKAVSKLDKEAADFLGKLDEAKSDPAVGILSSASNRTDDYEEPSASNLTSFEYELDLNGTEFEIRESFGQMRMPKSRRYRPRAFERAKLDSAFLESELMSYRVDTNETESLRELLADPLQLEENNYADSHRDFGSSFILPVLSAINYDNFTVPLIFADIPVNVRVQLNIIHLANFDSEQMEYTIDLELEMRWYDLRLRSNYSKPVLLREKSVIDRIWRPDPYFVNSKYSYFHMVSFPNFRMRITPEGLVTYTMRATLLPSCQMVFCKYPHDRQRCDLLLSSIAFPHSFVNFSWHSTPFTFKTAIALPELHINTITAETCEVESKLIRSSCLRLLFLLERDGARFIVEKYVPSTLAMMFAWVAPYVPYNYEDVRIVTPIMVLLALVQMEKDDSAIRTSYLTSMNVWFGVMKVGVKGGNKRTTRVECTNLLCRYRKHTHI</sequence>
<dbReference type="GO" id="GO:0005230">
    <property type="term" value="F:extracellular ligand-gated monoatomic ion channel activity"/>
    <property type="evidence" value="ECO:0007669"/>
    <property type="project" value="InterPro"/>
</dbReference>
<dbReference type="AlphaFoldDB" id="A0AA36FQH6"/>
<dbReference type="InterPro" id="IPR038050">
    <property type="entry name" value="Neuro_actylchol_rec"/>
</dbReference>
<evidence type="ECO:0000256" key="3">
    <source>
        <dbReference type="RuleBase" id="RU000687"/>
    </source>
</evidence>
<feature type="domain" description="Neurotransmitter-gated ion-channel ligand-binding" evidence="5">
    <location>
        <begin position="463"/>
        <end position="633"/>
    </location>
</feature>
<organism evidence="6 7">
    <name type="scientific">Mesorhabditis spiculigera</name>
    <dbReference type="NCBI Taxonomy" id="96644"/>
    <lineage>
        <taxon>Eukaryota</taxon>
        <taxon>Metazoa</taxon>
        <taxon>Ecdysozoa</taxon>
        <taxon>Nematoda</taxon>
        <taxon>Chromadorea</taxon>
        <taxon>Rhabditida</taxon>
        <taxon>Rhabditina</taxon>
        <taxon>Rhabditomorpha</taxon>
        <taxon>Rhabditoidea</taxon>
        <taxon>Rhabditidae</taxon>
        <taxon>Mesorhabditinae</taxon>
        <taxon>Mesorhabditis</taxon>
    </lineage>
</organism>
<accession>A0AA36FQH6</accession>
<keyword evidence="2" id="KW-0472">Membrane</keyword>
<feature type="compositionally biased region" description="Basic residues" evidence="4">
    <location>
        <begin position="189"/>
        <end position="206"/>
    </location>
</feature>
<keyword evidence="3" id="KW-0813">Transport</keyword>
<reference evidence="6" key="1">
    <citation type="submission" date="2023-06" db="EMBL/GenBank/DDBJ databases">
        <authorList>
            <person name="Delattre M."/>
        </authorList>
    </citation>
    <scope>NUCLEOTIDE SEQUENCE</scope>
    <source>
        <strain evidence="6">AF72</strain>
    </source>
</reference>
<evidence type="ECO:0000259" key="5">
    <source>
        <dbReference type="Pfam" id="PF02931"/>
    </source>
</evidence>
<feature type="non-terminal residue" evidence="6">
    <location>
        <position position="755"/>
    </location>
</feature>